<dbReference type="GO" id="GO:0003677">
    <property type="term" value="F:DNA binding"/>
    <property type="evidence" value="ECO:0007669"/>
    <property type="project" value="InterPro"/>
</dbReference>
<dbReference type="InterPro" id="IPR037059">
    <property type="entry name" value="RHD_DNA_bind_dom_sf"/>
</dbReference>
<comment type="caution">
    <text evidence="2">The sequence shown here is derived from an EMBL/GenBank/DDBJ whole genome shotgun (WGS) entry which is preliminary data.</text>
</comment>
<dbReference type="InterPro" id="IPR013783">
    <property type="entry name" value="Ig-like_fold"/>
</dbReference>
<feature type="region of interest" description="Disordered" evidence="1">
    <location>
        <begin position="324"/>
        <end position="364"/>
    </location>
</feature>
<evidence type="ECO:0000313" key="5">
    <source>
        <dbReference type="Proteomes" id="UP000663852"/>
    </source>
</evidence>
<sequence>MAKAMPSLRILLQPRPFYRERYKRETNPRQNRAQRFIHGEVNTNGLVYPTIEIPHEWLQKRSLKYFIRVGLVTVPSEQVHNVCVHPYKIASDDPAIISDKATNSLYFPLSDGEFQTGRKSFQFCIQKLTHHEIVEHGALRIHNSENFHTLDANYCMDAKKIIEYYQLSQSRLFFSLAAFEPECPTAFPVTYNISTVYSHVITGTKISTNDNDACFRYSPQKGDCQGGDEILMFIPQLDRRKRLHIRFEHPAIDQRALVQREFVDEKTIAFLTPPCPERLTRDKPTLTIPIVININDVEINRVHFTYISLSKCLMCDFDLASSNITPSTTRKRPHGDFEENTDDDDDDDPFLEIPSNQTNKDHENSTLIRELWTLTESEDPFSVLANHMKQRNPQVLFDLIENTNGFLEQTNLQGEAPLLVAAKFNQIELIKRILHKRPELVKQTDKLGNNIFHNIARTADATAANTIEFVLKKLQPDTKKSLLEQINAEHQTPKQVAAYHNNEQCISLLSS</sequence>
<dbReference type="EMBL" id="CAJNOR010001411">
    <property type="protein sequence ID" value="CAF1138328.1"/>
    <property type="molecule type" value="Genomic_DNA"/>
</dbReference>
<dbReference type="SUPFAM" id="SSF48403">
    <property type="entry name" value="Ankyrin repeat"/>
    <property type="match status" value="1"/>
</dbReference>
<name>A0A813WVF1_ADIRI</name>
<gene>
    <name evidence="2" type="ORF">EDS130_LOCUS7561</name>
    <name evidence="3" type="ORF">XAT740_LOCUS20277</name>
</gene>
<keyword evidence="4" id="KW-1185">Reference proteome</keyword>
<evidence type="ECO:0000313" key="4">
    <source>
        <dbReference type="Proteomes" id="UP000663828"/>
    </source>
</evidence>
<evidence type="ECO:0000256" key="1">
    <source>
        <dbReference type="SAM" id="MobiDB-lite"/>
    </source>
</evidence>
<organism evidence="2 5">
    <name type="scientific">Adineta ricciae</name>
    <name type="common">Rotifer</name>
    <dbReference type="NCBI Taxonomy" id="249248"/>
    <lineage>
        <taxon>Eukaryota</taxon>
        <taxon>Metazoa</taxon>
        <taxon>Spiralia</taxon>
        <taxon>Gnathifera</taxon>
        <taxon>Rotifera</taxon>
        <taxon>Eurotatoria</taxon>
        <taxon>Bdelloidea</taxon>
        <taxon>Adinetida</taxon>
        <taxon>Adinetidae</taxon>
        <taxon>Adineta</taxon>
    </lineage>
</organism>
<dbReference type="OrthoDB" id="10040922at2759"/>
<reference evidence="2" key="1">
    <citation type="submission" date="2021-02" db="EMBL/GenBank/DDBJ databases">
        <authorList>
            <person name="Nowell W R."/>
        </authorList>
    </citation>
    <scope>NUCLEOTIDE SEQUENCE</scope>
</reference>
<dbReference type="Gene3D" id="2.60.40.340">
    <property type="entry name" value="Rel homology domain (RHD), DNA-binding domain"/>
    <property type="match status" value="1"/>
</dbReference>
<dbReference type="GO" id="GO:0003700">
    <property type="term" value="F:DNA-binding transcription factor activity"/>
    <property type="evidence" value="ECO:0007669"/>
    <property type="project" value="InterPro"/>
</dbReference>
<dbReference type="EMBL" id="CAJNOJ010000023">
    <property type="protein sequence ID" value="CAF0856040.1"/>
    <property type="molecule type" value="Genomic_DNA"/>
</dbReference>
<accession>A0A813WVF1</accession>
<feature type="compositionally biased region" description="Acidic residues" evidence="1">
    <location>
        <begin position="338"/>
        <end position="350"/>
    </location>
</feature>
<dbReference type="InterPro" id="IPR036770">
    <property type="entry name" value="Ankyrin_rpt-contain_sf"/>
</dbReference>
<evidence type="ECO:0000313" key="3">
    <source>
        <dbReference type="EMBL" id="CAF1138328.1"/>
    </source>
</evidence>
<dbReference type="Proteomes" id="UP000663828">
    <property type="component" value="Unassembled WGS sequence"/>
</dbReference>
<proteinExistence type="predicted"/>
<dbReference type="AlphaFoldDB" id="A0A813WVF1"/>
<dbReference type="Gene3D" id="2.60.40.10">
    <property type="entry name" value="Immunoglobulins"/>
    <property type="match status" value="1"/>
</dbReference>
<dbReference type="Gene3D" id="1.25.40.20">
    <property type="entry name" value="Ankyrin repeat-containing domain"/>
    <property type="match status" value="1"/>
</dbReference>
<evidence type="ECO:0000313" key="2">
    <source>
        <dbReference type="EMBL" id="CAF0856040.1"/>
    </source>
</evidence>
<protein>
    <submittedName>
        <fullName evidence="2">Uncharacterized protein</fullName>
    </submittedName>
</protein>
<dbReference type="Proteomes" id="UP000663852">
    <property type="component" value="Unassembled WGS sequence"/>
</dbReference>